<organism evidence="1 2">
    <name type="scientific">Schistosoma mattheei</name>
    <dbReference type="NCBI Taxonomy" id="31246"/>
    <lineage>
        <taxon>Eukaryota</taxon>
        <taxon>Metazoa</taxon>
        <taxon>Spiralia</taxon>
        <taxon>Lophotrochozoa</taxon>
        <taxon>Platyhelminthes</taxon>
        <taxon>Trematoda</taxon>
        <taxon>Digenea</taxon>
        <taxon>Strigeidida</taxon>
        <taxon>Schistosomatoidea</taxon>
        <taxon>Schistosomatidae</taxon>
        <taxon>Schistosoma</taxon>
    </lineage>
</organism>
<reference evidence="1 2" key="1">
    <citation type="submission" date="2018-11" db="EMBL/GenBank/DDBJ databases">
        <authorList>
            <consortium name="Pathogen Informatics"/>
        </authorList>
    </citation>
    <scope>NUCLEOTIDE SEQUENCE [LARGE SCALE GENOMIC DNA]</scope>
    <source>
        <strain>Denwood</strain>
        <strain evidence="2">Zambia</strain>
    </source>
</reference>
<proteinExistence type="predicted"/>
<evidence type="ECO:0000313" key="1">
    <source>
        <dbReference type="EMBL" id="VDP70312.1"/>
    </source>
</evidence>
<keyword evidence="2" id="KW-1185">Reference proteome</keyword>
<dbReference type="EMBL" id="UZAL01036687">
    <property type="protein sequence ID" value="VDP70312.1"/>
    <property type="molecule type" value="Genomic_DNA"/>
</dbReference>
<sequence>MFTNQFIPPAPCPSIPLNNQQSIVHNGSNINQHGANINSDRIDSIGYVNNTENLESSAAPVSNQLGLSQKIDYDGSTITNAGLQRQQLQEELIDYGVDIGDDGDVGVVELGLDDIDIEEEDDNRDTILINDDEEAVYTRCPKCFDNCIRLFGSALFCCSTYSPIGIFMQDLLSPKLLSNITFLFFLFSRLVVPFLMLPDLLAEVNWKLEDSGFIISSIGAGNTFGRLFASKYFSFNSIILCTERLLFTNPISCCVLHHHICR</sequence>
<accession>A0A3P8F1W6</accession>
<protein>
    <submittedName>
        <fullName evidence="1">Uncharacterized protein</fullName>
    </submittedName>
</protein>
<gene>
    <name evidence="1" type="ORF">SMTD_LOCUS16073</name>
</gene>
<evidence type="ECO:0000313" key="2">
    <source>
        <dbReference type="Proteomes" id="UP000269396"/>
    </source>
</evidence>
<dbReference type="AlphaFoldDB" id="A0A3P8F1W6"/>
<name>A0A3P8F1W6_9TREM</name>
<dbReference type="Proteomes" id="UP000269396">
    <property type="component" value="Unassembled WGS sequence"/>
</dbReference>